<comment type="subcellular location">
    <subcellularLocation>
        <location evidence="1">Cell membrane</location>
        <topology evidence="1">Multi-pass membrane protein</topology>
    </subcellularLocation>
</comment>
<dbReference type="InterPro" id="IPR052017">
    <property type="entry name" value="TSUP"/>
</dbReference>
<dbReference type="GO" id="GO:0005886">
    <property type="term" value="C:plasma membrane"/>
    <property type="evidence" value="ECO:0007669"/>
    <property type="project" value="UniProtKB-SubCell"/>
</dbReference>
<proteinExistence type="predicted"/>
<evidence type="ECO:0000256" key="5">
    <source>
        <dbReference type="ARBA" id="ARBA00022989"/>
    </source>
</evidence>
<keyword evidence="6 7" id="KW-0472">Membrane</keyword>
<evidence type="ECO:0000256" key="3">
    <source>
        <dbReference type="ARBA" id="ARBA00022475"/>
    </source>
</evidence>
<keyword evidence="2" id="KW-0813">Transport</keyword>
<keyword evidence="4 7" id="KW-0812">Transmembrane</keyword>
<dbReference type="Pfam" id="PF01925">
    <property type="entry name" value="TauE"/>
    <property type="match status" value="1"/>
</dbReference>
<feature type="transmembrane region" description="Helical" evidence="7">
    <location>
        <begin position="104"/>
        <end position="121"/>
    </location>
</feature>
<accession>A0A6J6DLA5</accession>
<protein>
    <submittedName>
        <fullName evidence="8">Unannotated protein</fullName>
    </submittedName>
</protein>
<keyword evidence="3" id="KW-1003">Cell membrane</keyword>
<evidence type="ECO:0000256" key="4">
    <source>
        <dbReference type="ARBA" id="ARBA00022692"/>
    </source>
</evidence>
<keyword evidence="5 7" id="KW-1133">Transmembrane helix</keyword>
<name>A0A6J6DLA5_9ZZZZ</name>
<evidence type="ECO:0000256" key="1">
    <source>
        <dbReference type="ARBA" id="ARBA00004651"/>
    </source>
</evidence>
<organism evidence="8">
    <name type="scientific">freshwater metagenome</name>
    <dbReference type="NCBI Taxonomy" id="449393"/>
    <lineage>
        <taxon>unclassified sequences</taxon>
        <taxon>metagenomes</taxon>
        <taxon>ecological metagenomes</taxon>
    </lineage>
</organism>
<evidence type="ECO:0000256" key="7">
    <source>
        <dbReference type="SAM" id="Phobius"/>
    </source>
</evidence>
<feature type="transmembrane region" description="Helical" evidence="7">
    <location>
        <begin position="164"/>
        <end position="184"/>
    </location>
</feature>
<dbReference type="InterPro" id="IPR002781">
    <property type="entry name" value="TM_pro_TauE-like"/>
</dbReference>
<dbReference type="PANTHER" id="PTHR30269">
    <property type="entry name" value="TRANSMEMBRANE PROTEIN YFCA"/>
    <property type="match status" value="1"/>
</dbReference>
<feature type="transmembrane region" description="Helical" evidence="7">
    <location>
        <begin position="205"/>
        <end position="229"/>
    </location>
</feature>
<sequence length="258" mass="27241">MDLSFEIIIFLLFASGFAGFVDAISGGGGLIQLPAMMVGLGNSTSPATVLGTNKLPSFIGTSSAVINYLSRIRIDLRFTFAMAIPAFIGSFTGAQFANLIPRDLFRPIIVVMLIAVAIYTFTKKELGLVKAHRHSDGRRYAIGASAGLVIGFYDGIFGPGTGSFIALILVAVIGFAFLEATAITKVVNWGTNLAALISFQLSSNVIWAIGLMMGVANLIGALFGVRVAVKGGSELIRKAFIAVTVILIVRLGIDIFTE</sequence>
<evidence type="ECO:0000256" key="6">
    <source>
        <dbReference type="ARBA" id="ARBA00023136"/>
    </source>
</evidence>
<feature type="transmembrane region" description="Helical" evidence="7">
    <location>
        <begin position="141"/>
        <end position="158"/>
    </location>
</feature>
<evidence type="ECO:0000256" key="2">
    <source>
        <dbReference type="ARBA" id="ARBA00022448"/>
    </source>
</evidence>
<gene>
    <name evidence="8" type="ORF">UFOPK1650_00289</name>
</gene>
<feature type="transmembrane region" description="Helical" evidence="7">
    <location>
        <begin position="235"/>
        <end position="253"/>
    </location>
</feature>
<dbReference type="EMBL" id="CAEZTJ010000023">
    <property type="protein sequence ID" value="CAB4562883.1"/>
    <property type="molecule type" value="Genomic_DNA"/>
</dbReference>
<feature type="transmembrane region" description="Helical" evidence="7">
    <location>
        <begin position="47"/>
        <end position="66"/>
    </location>
</feature>
<feature type="transmembrane region" description="Helical" evidence="7">
    <location>
        <begin position="78"/>
        <end position="98"/>
    </location>
</feature>
<dbReference type="AlphaFoldDB" id="A0A6J6DLA5"/>
<evidence type="ECO:0000313" key="8">
    <source>
        <dbReference type="EMBL" id="CAB4562883.1"/>
    </source>
</evidence>
<dbReference type="PANTHER" id="PTHR30269:SF0">
    <property type="entry name" value="MEMBRANE TRANSPORTER PROTEIN YFCA-RELATED"/>
    <property type="match status" value="1"/>
</dbReference>
<reference evidence="8" key="1">
    <citation type="submission" date="2020-05" db="EMBL/GenBank/DDBJ databases">
        <authorList>
            <person name="Chiriac C."/>
            <person name="Salcher M."/>
            <person name="Ghai R."/>
            <person name="Kavagutti S V."/>
        </authorList>
    </citation>
    <scope>NUCLEOTIDE SEQUENCE</scope>
</reference>